<dbReference type="InterPro" id="IPR000719">
    <property type="entry name" value="Prot_kinase_dom"/>
</dbReference>
<dbReference type="PANTHER" id="PTHR47982">
    <property type="entry name" value="PROLINE-RICH RECEPTOR-LIKE PROTEIN KINASE PERK4"/>
    <property type="match status" value="1"/>
</dbReference>
<proteinExistence type="predicted"/>
<dbReference type="Proteomes" id="UP001140206">
    <property type="component" value="Chromosome 2"/>
</dbReference>
<dbReference type="GO" id="GO:0004674">
    <property type="term" value="F:protein serine/threonine kinase activity"/>
    <property type="evidence" value="ECO:0007669"/>
    <property type="project" value="UniProtKB-KW"/>
</dbReference>
<evidence type="ECO:0000256" key="2">
    <source>
        <dbReference type="ARBA" id="ARBA00012513"/>
    </source>
</evidence>
<keyword evidence="5" id="KW-0812">Transmembrane</keyword>
<dbReference type="EC" id="2.7.11.1" evidence="2"/>
<evidence type="ECO:0000256" key="6">
    <source>
        <dbReference type="ARBA" id="ARBA00022741"/>
    </source>
</evidence>
<comment type="catalytic activity">
    <reaction evidence="10">
        <text>L-threonyl-[protein] + ATP = O-phospho-L-threonyl-[protein] + ADP + H(+)</text>
        <dbReference type="Rhea" id="RHEA:46608"/>
        <dbReference type="Rhea" id="RHEA-COMP:11060"/>
        <dbReference type="Rhea" id="RHEA-COMP:11605"/>
        <dbReference type="ChEBI" id="CHEBI:15378"/>
        <dbReference type="ChEBI" id="CHEBI:30013"/>
        <dbReference type="ChEBI" id="CHEBI:30616"/>
        <dbReference type="ChEBI" id="CHEBI:61977"/>
        <dbReference type="ChEBI" id="CHEBI:456216"/>
        <dbReference type="EC" id="2.7.11.1"/>
    </reaction>
</comment>
<evidence type="ECO:0000256" key="7">
    <source>
        <dbReference type="ARBA" id="ARBA00022840"/>
    </source>
</evidence>
<evidence type="ECO:0000256" key="3">
    <source>
        <dbReference type="ARBA" id="ARBA00022527"/>
    </source>
</evidence>
<evidence type="ECO:0000256" key="5">
    <source>
        <dbReference type="ARBA" id="ARBA00022692"/>
    </source>
</evidence>
<reference evidence="13" key="1">
    <citation type="submission" date="2022-08" db="EMBL/GenBank/DDBJ databases">
        <authorList>
            <person name="Marques A."/>
        </authorList>
    </citation>
    <scope>NUCLEOTIDE SEQUENCE</scope>
    <source>
        <strain evidence="13">RhyPub2mFocal</strain>
        <tissue evidence="13">Leaves</tissue>
    </source>
</reference>
<keyword evidence="14" id="KW-1185">Reference proteome</keyword>
<evidence type="ECO:0000256" key="4">
    <source>
        <dbReference type="ARBA" id="ARBA00022679"/>
    </source>
</evidence>
<sequence>MKKIRRATDNLSNVFARGMFSTVYYGTLEDGTRVAIKSDQKALYNPHNLGDFQKKIQVLQNLDHPNLVMLYGYLEDGENSIFVTEYVKNGNLRQHLDGEFEKPLGFRRRLDISIEVANAVAYLHANPDYPIIHGRLKSSNVLLTNSLKAMVSDFGFPPQSGGDVSTSYVIPVVYCDPEYLQTYRFTEKSDVFSFGVVLIELLTGRPPLMTNRDADDYVTSKWVKDMFEQGKGIDTLDPQLPRVSGTIFVAEQILALAVLCLNRKGKNRPTMSHCANLLTQIREEYSELLFGS</sequence>
<accession>A0AAV8F557</accession>
<evidence type="ECO:0000256" key="9">
    <source>
        <dbReference type="ARBA" id="ARBA00023136"/>
    </source>
</evidence>
<keyword evidence="3" id="KW-0723">Serine/threonine-protein kinase</keyword>
<dbReference type="GO" id="GO:0005524">
    <property type="term" value="F:ATP binding"/>
    <property type="evidence" value="ECO:0007669"/>
    <property type="project" value="UniProtKB-KW"/>
</dbReference>
<evidence type="ECO:0000256" key="8">
    <source>
        <dbReference type="ARBA" id="ARBA00022989"/>
    </source>
</evidence>
<dbReference type="Gene3D" id="3.30.200.20">
    <property type="entry name" value="Phosphorylase Kinase, domain 1"/>
    <property type="match status" value="1"/>
</dbReference>
<comment type="caution">
    <text evidence="13">The sequence shown here is derived from an EMBL/GenBank/DDBJ whole genome shotgun (WGS) entry which is preliminary data.</text>
</comment>
<dbReference type="InterPro" id="IPR047117">
    <property type="entry name" value="PERK1-13-like"/>
</dbReference>
<dbReference type="PROSITE" id="PS50011">
    <property type="entry name" value="PROTEIN_KINASE_DOM"/>
    <property type="match status" value="1"/>
</dbReference>
<dbReference type="Pfam" id="PF07714">
    <property type="entry name" value="PK_Tyr_Ser-Thr"/>
    <property type="match status" value="1"/>
</dbReference>
<feature type="domain" description="Protein kinase" evidence="12">
    <location>
        <begin position="9"/>
        <end position="289"/>
    </location>
</feature>
<gene>
    <name evidence="13" type="ORF">LUZ62_036573</name>
</gene>
<keyword evidence="6" id="KW-0547">Nucleotide-binding</keyword>
<dbReference type="GO" id="GO:0005886">
    <property type="term" value="C:plasma membrane"/>
    <property type="evidence" value="ECO:0007669"/>
    <property type="project" value="UniProtKB-SubCell"/>
</dbReference>
<dbReference type="AlphaFoldDB" id="A0AAV8F557"/>
<dbReference type="EMBL" id="JAMFTS010000002">
    <property type="protein sequence ID" value="KAJ4785327.1"/>
    <property type="molecule type" value="Genomic_DNA"/>
</dbReference>
<keyword evidence="9" id="KW-0472">Membrane</keyword>
<evidence type="ECO:0000259" key="12">
    <source>
        <dbReference type="PROSITE" id="PS50011"/>
    </source>
</evidence>
<keyword evidence="13" id="KW-0418">Kinase</keyword>
<keyword evidence="8" id="KW-1133">Transmembrane helix</keyword>
<protein>
    <recommendedName>
        <fullName evidence="2">non-specific serine/threonine protein kinase</fullName>
        <ecNumber evidence="2">2.7.11.1</ecNumber>
    </recommendedName>
</protein>
<dbReference type="PIRSF" id="PIRSF000654">
    <property type="entry name" value="Integrin-linked_kinase"/>
    <property type="match status" value="1"/>
</dbReference>
<organism evidence="13 14">
    <name type="scientific">Rhynchospora pubera</name>
    <dbReference type="NCBI Taxonomy" id="906938"/>
    <lineage>
        <taxon>Eukaryota</taxon>
        <taxon>Viridiplantae</taxon>
        <taxon>Streptophyta</taxon>
        <taxon>Embryophyta</taxon>
        <taxon>Tracheophyta</taxon>
        <taxon>Spermatophyta</taxon>
        <taxon>Magnoliopsida</taxon>
        <taxon>Liliopsida</taxon>
        <taxon>Poales</taxon>
        <taxon>Cyperaceae</taxon>
        <taxon>Cyperoideae</taxon>
        <taxon>Rhynchosporeae</taxon>
        <taxon>Rhynchospora</taxon>
    </lineage>
</organism>
<dbReference type="InterPro" id="IPR011009">
    <property type="entry name" value="Kinase-like_dom_sf"/>
</dbReference>
<dbReference type="PANTHER" id="PTHR47982:SF43">
    <property type="entry name" value="NON-SPECIFIC SERINE_THREONINE PROTEIN KINASE"/>
    <property type="match status" value="1"/>
</dbReference>
<dbReference type="InterPro" id="IPR001245">
    <property type="entry name" value="Ser-Thr/Tyr_kinase_cat_dom"/>
</dbReference>
<dbReference type="Gene3D" id="1.10.510.10">
    <property type="entry name" value="Transferase(Phosphotransferase) domain 1"/>
    <property type="match status" value="1"/>
</dbReference>
<keyword evidence="7" id="KW-0067">ATP-binding</keyword>
<evidence type="ECO:0000313" key="14">
    <source>
        <dbReference type="Proteomes" id="UP001140206"/>
    </source>
</evidence>
<evidence type="ECO:0000256" key="11">
    <source>
        <dbReference type="ARBA" id="ARBA00048679"/>
    </source>
</evidence>
<evidence type="ECO:0000313" key="13">
    <source>
        <dbReference type="EMBL" id="KAJ4785327.1"/>
    </source>
</evidence>
<evidence type="ECO:0000256" key="10">
    <source>
        <dbReference type="ARBA" id="ARBA00047899"/>
    </source>
</evidence>
<comment type="catalytic activity">
    <reaction evidence="11">
        <text>L-seryl-[protein] + ATP = O-phospho-L-seryl-[protein] + ADP + H(+)</text>
        <dbReference type="Rhea" id="RHEA:17989"/>
        <dbReference type="Rhea" id="RHEA-COMP:9863"/>
        <dbReference type="Rhea" id="RHEA-COMP:11604"/>
        <dbReference type="ChEBI" id="CHEBI:15378"/>
        <dbReference type="ChEBI" id="CHEBI:29999"/>
        <dbReference type="ChEBI" id="CHEBI:30616"/>
        <dbReference type="ChEBI" id="CHEBI:83421"/>
        <dbReference type="ChEBI" id="CHEBI:456216"/>
        <dbReference type="EC" id="2.7.11.1"/>
    </reaction>
</comment>
<keyword evidence="4" id="KW-0808">Transferase</keyword>
<dbReference type="SUPFAM" id="SSF56112">
    <property type="entry name" value="Protein kinase-like (PK-like)"/>
    <property type="match status" value="1"/>
</dbReference>
<name>A0AAV8F557_9POAL</name>
<comment type="subcellular location">
    <subcellularLocation>
        <location evidence="1">Cell membrane</location>
        <topology evidence="1">Single-pass membrane protein</topology>
    </subcellularLocation>
</comment>
<evidence type="ECO:0000256" key="1">
    <source>
        <dbReference type="ARBA" id="ARBA00004162"/>
    </source>
</evidence>